<dbReference type="NCBIfam" id="TIGR03667">
    <property type="entry name" value="Rv3369"/>
    <property type="match status" value="1"/>
</dbReference>
<evidence type="ECO:0000256" key="1">
    <source>
        <dbReference type="ARBA" id="ARBA00023002"/>
    </source>
</evidence>
<dbReference type="InterPro" id="IPR052019">
    <property type="entry name" value="F420H2_bilvrd_red/Heme_oxyg"/>
</dbReference>
<dbReference type="SUPFAM" id="SSF50475">
    <property type="entry name" value="FMN-binding split barrel"/>
    <property type="match status" value="1"/>
</dbReference>
<dbReference type="EMBL" id="CACRYJ010000066">
    <property type="protein sequence ID" value="VZO39904.1"/>
    <property type="molecule type" value="Genomic_DNA"/>
</dbReference>
<keyword evidence="1" id="KW-0560">Oxidoreductase</keyword>
<dbReference type="GO" id="GO:0070967">
    <property type="term" value="F:coenzyme F420 binding"/>
    <property type="evidence" value="ECO:0007669"/>
    <property type="project" value="TreeGrafter"/>
</dbReference>
<gene>
    <name evidence="3" type="ORF">HALOF300_04602</name>
</gene>
<dbReference type="RefSeq" id="WP_156743200.1">
    <property type="nucleotide sequence ID" value="NZ_CACRYJ010000066.1"/>
</dbReference>
<evidence type="ECO:0000259" key="2">
    <source>
        <dbReference type="Pfam" id="PF01243"/>
    </source>
</evidence>
<evidence type="ECO:0000313" key="3">
    <source>
        <dbReference type="EMBL" id="VZO39904.1"/>
    </source>
</evidence>
<dbReference type="Gene3D" id="2.30.110.10">
    <property type="entry name" value="Electron Transport, Fmn-binding Protein, Chain A"/>
    <property type="match status" value="1"/>
</dbReference>
<dbReference type="InterPro" id="IPR011576">
    <property type="entry name" value="Pyridox_Oxase_N"/>
</dbReference>
<dbReference type="GO" id="GO:0016627">
    <property type="term" value="F:oxidoreductase activity, acting on the CH-CH group of donors"/>
    <property type="evidence" value="ECO:0007669"/>
    <property type="project" value="TreeGrafter"/>
</dbReference>
<name>A0A7M4DR10_9MICO</name>
<dbReference type="GO" id="GO:0005829">
    <property type="term" value="C:cytosol"/>
    <property type="evidence" value="ECO:0007669"/>
    <property type="project" value="TreeGrafter"/>
</dbReference>
<organism evidence="3 4">
    <name type="scientific">Occultella aeris</name>
    <dbReference type="NCBI Taxonomy" id="2761496"/>
    <lineage>
        <taxon>Bacteria</taxon>
        <taxon>Bacillati</taxon>
        <taxon>Actinomycetota</taxon>
        <taxon>Actinomycetes</taxon>
        <taxon>Micrococcales</taxon>
        <taxon>Ruaniaceae</taxon>
        <taxon>Occultella</taxon>
    </lineage>
</organism>
<dbReference type="PANTHER" id="PTHR35176:SF6">
    <property type="entry name" value="HEME OXYGENASE HI_0854-RELATED"/>
    <property type="match status" value="1"/>
</dbReference>
<feature type="domain" description="Pyridoxamine 5'-phosphate oxidase N-terminal" evidence="2">
    <location>
        <begin position="14"/>
        <end position="120"/>
    </location>
</feature>
<dbReference type="PANTHER" id="PTHR35176">
    <property type="entry name" value="HEME OXYGENASE HI_0854-RELATED"/>
    <property type="match status" value="1"/>
</dbReference>
<evidence type="ECO:0000313" key="4">
    <source>
        <dbReference type="Proteomes" id="UP000419743"/>
    </source>
</evidence>
<comment type="caution">
    <text evidence="3">The sequence shown here is derived from an EMBL/GenBank/DDBJ whole genome shotgun (WGS) entry which is preliminary data.</text>
</comment>
<dbReference type="AlphaFoldDB" id="A0A7M4DR10"/>
<sequence>MLRIDTRTDLGARVSARLTGETVAWLTTISPSLVPQPVPVWFTWTGSQLLVASQPGTHKVRNIAARPGVSVSLNSTPSGGDVVVLTGTAAVDPGPLTGSELAAYDAKYTTDIQGLGMTSDDFHADYSQVVRVSVTRLRGF</sequence>
<dbReference type="InterPro" id="IPR012349">
    <property type="entry name" value="Split_barrel_FMN-bd"/>
</dbReference>
<reference evidence="3 4" key="1">
    <citation type="submission" date="2019-11" db="EMBL/GenBank/DDBJ databases">
        <authorList>
            <person name="Criscuolo A."/>
        </authorList>
    </citation>
    <scope>NUCLEOTIDE SEQUENCE [LARGE SCALE GENOMIC DNA]</scope>
    <source>
        <strain evidence="3">CIP111667</strain>
    </source>
</reference>
<accession>A0A7M4DR10</accession>
<protein>
    <submittedName>
        <fullName evidence="3">Pyridoxamine 5'-phosphate oxidase</fullName>
    </submittedName>
</protein>
<dbReference type="InterPro" id="IPR019966">
    <property type="entry name" value="F420-dep_enz_PPOX_Rv3369"/>
</dbReference>
<proteinExistence type="predicted"/>
<dbReference type="Proteomes" id="UP000419743">
    <property type="component" value="Unassembled WGS sequence"/>
</dbReference>
<keyword evidence="4" id="KW-1185">Reference proteome</keyword>
<dbReference type="Pfam" id="PF01243">
    <property type="entry name" value="PNPOx_N"/>
    <property type="match status" value="1"/>
</dbReference>